<reference evidence="3 4" key="1">
    <citation type="submission" date="2020-03" db="EMBL/GenBank/DDBJ databases">
        <title>Draft Genome Sequence of Cudoniella acicularis.</title>
        <authorList>
            <person name="Buettner E."/>
            <person name="Kellner H."/>
        </authorList>
    </citation>
    <scope>NUCLEOTIDE SEQUENCE [LARGE SCALE GENOMIC DNA]</scope>
    <source>
        <strain evidence="3 4">DSM 108380</strain>
    </source>
</reference>
<sequence>MSSIINTTTIVTTQTTLAAHITKADVIAYLHDKQQMMLLNPLVKSHTALPPSNSVAFYKSVPTNLKPSSTAEIEALIVYSVVEAQAPEEASGETWRGGWAKRFIPEEITYEVSQQNTEHGMFSITHAPMGVHSVTTWTVREEGGRLVLDKKGEVTSNRMLMGFIKTTLQESYDKLARDFVEALEKSVKGKGQEVEEKKADKAEGVTEEIAVETMPPDDSCTHTNGS</sequence>
<dbReference type="InterPro" id="IPR055481">
    <property type="entry name" value="DUF7053"/>
</dbReference>
<dbReference type="PANTHER" id="PTHR38117:SF2">
    <property type="entry name" value="NACHT AND WD40 DOMAIN PROTEIN"/>
    <property type="match status" value="1"/>
</dbReference>
<evidence type="ECO:0000313" key="3">
    <source>
        <dbReference type="EMBL" id="KAF4632832.1"/>
    </source>
</evidence>
<evidence type="ECO:0000259" key="2">
    <source>
        <dbReference type="Pfam" id="PF23155"/>
    </source>
</evidence>
<organism evidence="3 4">
    <name type="scientific">Cudoniella acicularis</name>
    <dbReference type="NCBI Taxonomy" id="354080"/>
    <lineage>
        <taxon>Eukaryota</taxon>
        <taxon>Fungi</taxon>
        <taxon>Dikarya</taxon>
        <taxon>Ascomycota</taxon>
        <taxon>Pezizomycotina</taxon>
        <taxon>Leotiomycetes</taxon>
        <taxon>Helotiales</taxon>
        <taxon>Tricladiaceae</taxon>
        <taxon>Cudoniella</taxon>
    </lineage>
</organism>
<keyword evidence="4" id="KW-1185">Reference proteome</keyword>
<dbReference type="AlphaFoldDB" id="A0A8H4W3X3"/>
<dbReference type="PANTHER" id="PTHR38117">
    <property type="entry name" value="NACHT AND WD40 DOMAIN PROTEIN"/>
    <property type="match status" value="1"/>
</dbReference>
<gene>
    <name evidence="3" type="ORF">G7Y89_g5294</name>
</gene>
<feature type="compositionally biased region" description="Basic and acidic residues" evidence="1">
    <location>
        <begin position="187"/>
        <end position="204"/>
    </location>
</feature>
<dbReference type="OrthoDB" id="3246050at2759"/>
<dbReference type="Proteomes" id="UP000566819">
    <property type="component" value="Unassembled WGS sequence"/>
</dbReference>
<comment type="caution">
    <text evidence="3">The sequence shown here is derived from an EMBL/GenBank/DDBJ whole genome shotgun (WGS) entry which is preliminary data.</text>
</comment>
<protein>
    <recommendedName>
        <fullName evidence="2">DUF7053 domain-containing protein</fullName>
    </recommendedName>
</protein>
<evidence type="ECO:0000313" key="4">
    <source>
        <dbReference type="Proteomes" id="UP000566819"/>
    </source>
</evidence>
<evidence type="ECO:0000256" key="1">
    <source>
        <dbReference type="SAM" id="MobiDB-lite"/>
    </source>
</evidence>
<dbReference type="Pfam" id="PF23155">
    <property type="entry name" value="DUF7053"/>
    <property type="match status" value="1"/>
</dbReference>
<dbReference type="EMBL" id="JAAMPI010000313">
    <property type="protein sequence ID" value="KAF4632832.1"/>
    <property type="molecule type" value="Genomic_DNA"/>
</dbReference>
<feature type="region of interest" description="Disordered" evidence="1">
    <location>
        <begin position="187"/>
        <end position="226"/>
    </location>
</feature>
<accession>A0A8H4W3X3</accession>
<feature type="domain" description="DUF7053" evidence="2">
    <location>
        <begin position="7"/>
        <end position="184"/>
    </location>
</feature>
<proteinExistence type="predicted"/>
<name>A0A8H4W3X3_9HELO</name>